<dbReference type="EMBL" id="BK015841">
    <property type="protein sequence ID" value="DAE27613.1"/>
    <property type="molecule type" value="Genomic_DNA"/>
</dbReference>
<name>A0A8S5R983_9VIRU</name>
<accession>A0A8S5R983</accession>
<evidence type="ECO:0000313" key="1">
    <source>
        <dbReference type="EMBL" id="DAE27613.1"/>
    </source>
</evidence>
<proteinExistence type="predicted"/>
<sequence>MISKIMYIKSKQAKNTYISVLMPVIERKK</sequence>
<organism evidence="1">
    <name type="scientific">virus sp. cti5L29</name>
    <dbReference type="NCBI Taxonomy" id="2826813"/>
    <lineage>
        <taxon>Viruses</taxon>
    </lineage>
</organism>
<protein>
    <submittedName>
        <fullName evidence="1">Uncharacterized protein</fullName>
    </submittedName>
</protein>
<reference evidence="1" key="1">
    <citation type="journal article" date="2021" name="Proc. Natl. Acad. Sci. U.S.A.">
        <title>A Catalog of Tens of Thousands of Viruses from Human Metagenomes Reveals Hidden Associations with Chronic Diseases.</title>
        <authorList>
            <person name="Tisza M.J."/>
            <person name="Buck C.B."/>
        </authorList>
    </citation>
    <scope>NUCLEOTIDE SEQUENCE</scope>
    <source>
        <strain evidence="1">Cti5L29</strain>
    </source>
</reference>